<proteinExistence type="predicted"/>
<protein>
    <submittedName>
        <fullName evidence="1">Uncharacterized protein</fullName>
    </submittedName>
</protein>
<dbReference type="OMA" id="VQPYIND"/>
<dbReference type="OrthoDB" id="2193594at2759"/>
<name>L7JV78_TRAHO</name>
<sequence>VLKSFNPFNYRIETSLKIMKEYGIGDWSFYFTCLANYKNLKSLFLDYYMKEQNIPEEVVQRQSHHDKPADTDTVIYYALGKIYMFSSILVLELNLEFLTADVFKTVIGLNSALDSKIYLFLKKENFELLKQLIDCFDKTPDSKLTALLKGKKVELQDLKCYLSYDIDFTIYDIQTFFDIYKHGLDENGIRILLQYDNDEDVFKAFQFLLAQEIGDVFKYFNRQNDLIYQYLRNNDLKLCFEYIKEHEKYKVAFLESVDASTCCLEEARIAYDLLDRTLTIDNELTSVKPVDETEDIVIFTKYGSAVTGRLRKTTNVRDGNLYYKCIYNDVTCLIKEYKEHDIVFILSYIRPKDVQPYINDLFSYDSRIIQIHLRDKFYTFVIAQQIECILNERKNEEHLILILENVDKIRLPTLIRLYHHQNKRISDLSLHRLKRLKILNRNLSEIRLKIINYLTDKDMSSSFIDNIVFTSELDRESLEICILLVKKSKNMILAERLLCLTKQSHICEYLRDVLDVLSNELIIKYVNELKYVLKEGDLADFLREKIEHPTLENAKLVVKVLEIMEMDVNVVLSEKDMIELKSIVAHPNGLMTDDERESGTNSGMEKNIRAEKYVYDDSFSNNSETMRKVTANAVIYKLFLPTAYAPVLPSFHKYIRYMLSVVFSEFCFENKVSVMCLISIIESTNAFTWRILQFLKRIASNTTSNNKQRILEIIDLIYNKYLCNHDESEQKQVESKNEIERQSKEFMFGEILFLTLLLKNDNNTVIAKEFSRFFGKIYGPRNIKKYFGVIIQNLNNFYSVNVADEMITKYKAELVDYIPYLGNDFLIRCLYNGFMTKEIIKIVFEEQKMAVIKYILENEKEKIELSEMIETSNFHKNAHLFDDETLAEMFFINYDRDIIKFLRNTDVLYIRFLELSTHRINDQRFVQEYNMLKKKLISILSSNAHIEELLLKTNKAMIIDYLTYQEVVVDHGNLKTLISRISDDCTFLLGKVHINYLLFLNINLIVKYLSKEHFNIFKERLCEITDRKSAALYSLRCYLDTSLRPGVVYCLKRINYQPEIGEYDVLEYYVRNILKASY</sequence>
<evidence type="ECO:0000313" key="1">
    <source>
        <dbReference type="EMBL" id="ELQ75329.1"/>
    </source>
</evidence>
<feature type="non-terminal residue" evidence="1">
    <location>
        <position position="1"/>
    </location>
</feature>
<dbReference type="EMBL" id="JH993971">
    <property type="protein sequence ID" value="ELQ75329.1"/>
    <property type="molecule type" value="Genomic_DNA"/>
</dbReference>
<dbReference type="HOGENOM" id="CLU_004707_0_0_1"/>
<reference evidence="1 2" key="1">
    <citation type="journal article" date="2012" name="PLoS Pathog.">
        <title>The genome of the obligate intracellular parasite Trachipleistophora hominis: new insights into microsporidian genome dynamics and reductive evolution.</title>
        <authorList>
            <person name="Heinz E."/>
            <person name="Williams T.A."/>
            <person name="Nakjang S."/>
            <person name="Noel C.J."/>
            <person name="Swan D.C."/>
            <person name="Goldberg A.V."/>
            <person name="Harris S.R."/>
            <person name="Weinmaier T."/>
            <person name="Markert S."/>
            <person name="Becher D."/>
            <person name="Bernhardt J."/>
            <person name="Dagan T."/>
            <person name="Hacker C."/>
            <person name="Lucocq J.M."/>
            <person name="Schweder T."/>
            <person name="Rattei T."/>
            <person name="Hall N."/>
            <person name="Hirt R.P."/>
            <person name="Embley T.M."/>
        </authorList>
    </citation>
    <scope>NUCLEOTIDE SEQUENCE [LARGE SCALE GENOMIC DNA]</scope>
</reference>
<dbReference type="AlphaFoldDB" id="L7JV78"/>
<dbReference type="InParanoid" id="L7JV78"/>
<dbReference type="Proteomes" id="UP000011185">
    <property type="component" value="Unassembled WGS sequence"/>
</dbReference>
<gene>
    <name evidence="1" type="ORF">THOM_1715</name>
</gene>
<keyword evidence="2" id="KW-1185">Reference proteome</keyword>
<accession>L7JV78</accession>
<evidence type="ECO:0000313" key="2">
    <source>
        <dbReference type="Proteomes" id="UP000011185"/>
    </source>
</evidence>
<dbReference type="VEuPathDB" id="MicrosporidiaDB:THOM_1715"/>
<organism evidence="1 2">
    <name type="scientific">Trachipleistophora hominis</name>
    <name type="common">Microsporidian parasite</name>
    <dbReference type="NCBI Taxonomy" id="72359"/>
    <lineage>
        <taxon>Eukaryota</taxon>
        <taxon>Fungi</taxon>
        <taxon>Fungi incertae sedis</taxon>
        <taxon>Microsporidia</taxon>
        <taxon>Pleistophoridae</taxon>
        <taxon>Trachipleistophora</taxon>
    </lineage>
</organism>